<keyword evidence="9" id="KW-1015">Disulfide bond</keyword>
<evidence type="ECO:0000256" key="6">
    <source>
        <dbReference type="ARBA" id="ARBA00022692"/>
    </source>
</evidence>
<dbReference type="Pfam" id="PF00100">
    <property type="entry name" value="Zona_pellucida"/>
    <property type="match status" value="1"/>
</dbReference>
<dbReference type="PROSITE" id="PS51034">
    <property type="entry name" value="ZP_2"/>
    <property type="match status" value="1"/>
</dbReference>
<evidence type="ECO:0000256" key="7">
    <source>
        <dbReference type="ARBA" id="ARBA00022989"/>
    </source>
</evidence>
<comment type="subcellular location">
    <subcellularLocation>
        <location evidence="1">Cell membrane</location>
        <topology evidence="1">Single-pass type I membrane protein</topology>
    </subcellularLocation>
    <subcellularLocation>
        <location evidence="13">Zona pellucida</location>
    </subcellularLocation>
</comment>
<dbReference type="InterPro" id="IPR055356">
    <property type="entry name" value="ZP-N"/>
</dbReference>
<evidence type="ECO:0000313" key="23">
    <source>
        <dbReference type="Ensembl" id="ENSRNOP00000111088.1"/>
    </source>
</evidence>
<evidence type="ECO:0000256" key="17">
    <source>
        <dbReference type="ARBA" id="ARBA00042572"/>
    </source>
</evidence>
<dbReference type="InterPro" id="IPR057638">
    <property type="entry name" value="Ig_ZP2_2nd"/>
</dbReference>
<evidence type="ECO:0000256" key="5">
    <source>
        <dbReference type="ARBA" id="ARBA00022685"/>
    </source>
</evidence>
<dbReference type="InterPro" id="IPR001507">
    <property type="entry name" value="ZP_dom"/>
</dbReference>
<evidence type="ECO:0000256" key="3">
    <source>
        <dbReference type="ARBA" id="ARBA00022525"/>
    </source>
</evidence>
<keyword evidence="12" id="KW-0278">Fertilization</keyword>
<keyword evidence="24" id="KW-1185">Reference proteome</keyword>
<dbReference type="Gene3D" id="2.60.40.4100">
    <property type="entry name" value="Zona pellucida, ZP-C domain"/>
    <property type="match status" value="1"/>
</dbReference>
<keyword evidence="2" id="KW-1003">Cell membrane</keyword>
<evidence type="ECO:0000259" key="22">
    <source>
        <dbReference type="PROSITE" id="PS51034"/>
    </source>
</evidence>
<name>A0ABK0M242_RAT</name>
<sequence>MARWQRVYWLRSLFFALVTSVNSLSLPQSENPAFPGTLICDKDEVRVEFSSRFDMEKWNPSLVDTFGNEISNCTYALDLEKFILKFPYETCTIKVIGGYQVNIRVQDTNADVSYKDDVHHFFCPAIQAEIHEVSEIVVCMEDLISFSFPQLFSRLADENQNVSEMGWIIKIGNGTRVHTLPLKDAIVQGFNLLIDSQKITLHVPANATGVAHYVQESSYLYTVQLKLLFSSPGQKITFSSQAICAPDLSVACNATHMSLTIPEFPGKLKSVGFGQRNIPEDQWHANGIDKEATNGLRLHFRKSLLKTKPSEKCPFYQFYFSSLELTFNFQGDMLSTVIDPECHCESPVSIDELCTRDGFMDFEVYSHQTKPALNLESLLVGNSSCQPIFKVQSLGLARFHIPLNGCGTRQKFEGDKVIYENEIHALWENPPSNIIFRNSEFRMTVRCHYIRDSMLLRAHIKSHSSPVASVKPGPLALVLQTYPDISYQRPYRKNEYPLVRYLRQPIYMEVTVLNRNDPNIKLVLDDCWATTFEDPASVPQWQIIMDGCEYELDNYRTTFHAANSSAAHSGHYQRFDVKTFAFVSESRGLSSLIYFHCSALICNQASPLCSVTCPAPLRNKREASKEGTMTVSLPGPIILLSDDSSSKGVMNPDSYEITKDIASKTLGAVAALVGSAVIIGFICYLHKKRIMLNPKCVFPGTVVPFSKAPLLAKWLMVHHVTSLHSGLTKAPLAQSLSSLLLQEAAEIYSSPTLLFVFKL</sequence>
<keyword evidence="11" id="KW-0325">Glycoprotein</keyword>
<comment type="similarity">
    <text evidence="14">Belongs to the ZP domain family. ZPA subfamily.</text>
</comment>
<protein>
    <recommendedName>
        <fullName evidence="15">Zona pellucida sperm-binding protein 2</fullName>
    </recommendedName>
    <alternativeName>
        <fullName evidence="17">Zona pellucida glycoprotein 2</fullName>
    </alternativeName>
    <alternativeName>
        <fullName evidence="16">Zona pellucida protein A</fullName>
    </alternativeName>
</protein>
<dbReference type="Pfam" id="PF23740">
    <property type="entry name" value="Ig_ZP2_3rd"/>
    <property type="match status" value="1"/>
</dbReference>
<evidence type="ECO:0000256" key="4">
    <source>
        <dbReference type="ARBA" id="ARBA00022530"/>
    </source>
</evidence>
<feature type="signal peptide" evidence="21">
    <location>
        <begin position="1"/>
        <end position="23"/>
    </location>
</feature>
<dbReference type="InterPro" id="IPR048290">
    <property type="entry name" value="ZP_chr"/>
</dbReference>
<dbReference type="SMART" id="SM00241">
    <property type="entry name" value="ZP"/>
    <property type="match status" value="1"/>
</dbReference>
<keyword evidence="10" id="KW-0675">Receptor</keyword>
<dbReference type="InterPro" id="IPR051148">
    <property type="entry name" value="Zona_Pellucida_Domain_gp"/>
</dbReference>
<evidence type="ECO:0000256" key="15">
    <source>
        <dbReference type="ARBA" id="ARBA00040237"/>
    </source>
</evidence>
<dbReference type="RGD" id="620605">
    <property type="gene designation" value="Zp2"/>
</dbReference>
<reference evidence="23" key="2">
    <citation type="submission" date="2025-08" db="UniProtKB">
        <authorList>
            <consortium name="Ensembl"/>
        </authorList>
    </citation>
    <scope>IDENTIFICATION</scope>
    <source>
        <strain evidence="23">Brown Norway</strain>
    </source>
</reference>
<dbReference type="Proteomes" id="UP000002494">
    <property type="component" value="Chromosome 1"/>
</dbReference>
<dbReference type="InterPro" id="IPR057636">
    <property type="entry name" value="Ig_ZP2_3rd"/>
</dbReference>
<keyword evidence="7 20" id="KW-1133">Transmembrane helix</keyword>
<evidence type="ECO:0000256" key="10">
    <source>
        <dbReference type="ARBA" id="ARBA00023170"/>
    </source>
</evidence>
<dbReference type="Pfam" id="PF23344">
    <property type="entry name" value="ZP-N"/>
    <property type="match status" value="1"/>
</dbReference>
<accession>A0ABK0M242</accession>
<dbReference type="PROSITE" id="PS00682">
    <property type="entry name" value="ZP_1"/>
    <property type="match status" value="1"/>
</dbReference>
<evidence type="ECO:0000256" key="14">
    <source>
        <dbReference type="ARBA" id="ARBA00038403"/>
    </source>
</evidence>
<evidence type="ECO:0000256" key="1">
    <source>
        <dbReference type="ARBA" id="ARBA00004251"/>
    </source>
</evidence>
<evidence type="ECO:0000256" key="11">
    <source>
        <dbReference type="ARBA" id="ARBA00023180"/>
    </source>
</evidence>
<reference evidence="23" key="3">
    <citation type="submission" date="2025-09" db="UniProtKB">
        <authorList>
            <consortium name="Ensembl"/>
        </authorList>
    </citation>
    <scope>IDENTIFICATION</scope>
    <source>
        <strain evidence="23">Brown Norway</strain>
    </source>
</reference>
<keyword evidence="6 20" id="KW-0812">Transmembrane</keyword>
<feature type="chain" id="PRO_5045193352" description="Zona pellucida sperm-binding protein 2" evidence="21">
    <location>
        <begin position="24"/>
        <end position="759"/>
    </location>
</feature>
<evidence type="ECO:0000256" key="2">
    <source>
        <dbReference type="ARBA" id="ARBA00022475"/>
    </source>
</evidence>
<gene>
    <name evidence="23" type="primary">Zp2</name>
</gene>
<evidence type="ECO:0000256" key="20">
    <source>
        <dbReference type="SAM" id="Phobius"/>
    </source>
</evidence>
<evidence type="ECO:0000256" key="9">
    <source>
        <dbReference type="ARBA" id="ARBA00023157"/>
    </source>
</evidence>
<proteinExistence type="inferred from homology"/>
<dbReference type="InterPro" id="IPR017977">
    <property type="entry name" value="ZP_dom_CS"/>
</dbReference>
<feature type="transmembrane region" description="Helical" evidence="20">
    <location>
        <begin position="666"/>
        <end position="685"/>
    </location>
</feature>
<keyword evidence="21" id="KW-0732">Signal</keyword>
<dbReference type="InterPro" id="IPR042235">
    <property type="entry name" value="ZP-C_dom"/>
</dbReference>
<evidence type="ECO:0000256" key="8">
    <source>
        <dbReference type="ARBA" id="ARBA00023136"/>
    </source>
</evidence>
<evidence type="ECO:0000256" key="16">
    <source>
        <dbReference type="ARBA" id="ARBA00042272"/>
    </source>
</evidence>
<dbReference type="Ensembl" id="ENSRNOT00000156114.1">
    <property type="protein sequence ID" value="ENSRNOP00000111088.1"/>
    <property type="gene ID" value="ENSRNOG00000057989.3"/>
</dbReference>
<evidence type="ECO:0000256" key="13">
    <source>
        <dbReference type="ARBA" id="ARBA00024183"/>
    </source>
</evidence>
<dbReference type="PANTHER" id="PTHR23343">
    <property type="entry name" value="ZONA PELLUCIDA SPERM-BINDING PROTEIN"/>
    <property type="match status" value="1"/>
</dbReference>
<dbReference type="InterPro" id="IPR055355">
    <property type="entry name" value="ZP-C"/>
</dbReference>
<evidence type="ECO:0000256" key="18">
    <source>
        <dbReference type="ARBA" id="ARBA00046021"/>
    </source>
</evidence>
<keyword evidence="8 20" id="KW-0472">Membrane</keyword>
<comment type="subunit">
    <text evidence="19">Can form homopolymers that assemble into long fibers (in vitro). Polymers of ZP2 and ZP3 organized into long filaments cross-linked by ZP1 homodimers. Interacts with ZP3.</text>
</comment>
<dbReference type="Gene3D" id="2.60.40.3210">
    <property type="entry name" value="Zona pellucida, ZP-N domain"/>
    <property type="match status" value="1"/>
</dbReference>
<evidence type="ECO:0000256" key="19">
    <source>
        <dbReference type="ARBA" id="ARBA00046716"/>
    </source>
</evidence>
<dbReference type="InterPro" id="IPR057637">
    <property type="entry name" value="Ig_ZP2_1st"/>
</dbReference>
<evidence type="ECO:0000256" key="12">
    <source>
        <dbReference type="ARBA" id="ARBA00023279"/>
    </source>
</evidence>
<organism evidence="23 24">
    <name type="scientific">Rattus norvegicus</name>
    <name type="common">Rat</name>
    <dbReference type="NCBI Taxonomy" id="10116"/>
    <lineage>
        <taxon>Eukaryota</taxon>
        <taxon>Metazoa</taxon>
        <taxon>Chordata</taxon>
        <taxon>Craniata</taxon>
        <taxon>Vertebrata</taxon>
        <taxon>Euteleostomi</taxon>
        <taxon>Mammalia</taxon>
        <taxon>Eutheria</taxon>
        <taxon>Euarchontoglires</taxon>
        <taxon>Glires</taxon>
        <taxon>Rodentia</taxon>
        <taxon>Myomorpha</taxon>
        <taxon>Muroidea</taxon>
        <taxon>Muridae</taxon>
        <taxon>Murinae</taxon>
        <taxon>Rattus</taxon>
    </lineage>
</organism>
<comment type="function">
    <text evidence="18">Component of the zona pellucida, an extracellular matrix surrounding oocytes which mediates sperm binding, induction of the acrosome reaction and prevents post-fertilization polyspermy. The zona pellucida is composed of 3 to 4 glycoproteins, ZP1, ZP2, ZP3, and ZP4. ZP2 may act as a secondary sperm receptor.</text>
</comment>
<reference evidence="23" key="1">
    <citation type="submission" date="2024-01" db="EMBL/GenBank/DDBJ databases">
        <title>GRCr8: a new rat reference genome assembly contstructed from accurate long reads and long range scaffolding.</title>
        <authorList>
            <person name="Doris P.A."/>
            <person name="Kalbfleisch T."/>
            <person name="Li K."/>
            <person name="Howe K."/>
            <person name="Wood J."/>
        </authorList>
    </citation>
    <scope>NUCLEOTIDE SEQUENCE [LARGE SCALE GENOMIC DNA]</scope>
    <source>
        <strain evidence="23">Brown Norway</strain>
    </source>
</reference>
<keyword evidence="5" id="KW-0165">Cleavage on pair of basic residues</keyword>
<dbReference type="Pfam" id="PF23738">
    <property type="entry name" value="Ig_ZP2_N"/>
    <property type="match status" value="1"/>
</dbReference>
<dbReference type="GeneTree" id="ENSGT00940000160133"/>
<keyword evidence="3" id="KW-0964">Secreted</keyword>
<evidence type="ECO:0000313" key="24">
    <source>
        <dbReference type="Proteomes" id="UP000002494"/>
    </source>
</evidence>
<dbReference type="PRINTS" id="PR00023">
    <property type="entry name" value="ZPELLUCIDA"/>
</dbReference>
<dbReference type="Pfam" id="PF23736">
    <property type="entry name" value="Ig_ZP2"/>
    <property type="match status" value="1"/>
</dbReference>
<keyword evidence="4" id="KW-0272">Extracellular matrix</keyword>
<feature type="domain" description="ZP" evidence="22">
    <location>
        <begin position="353"/>
        <end position="616"/>
    </location>
</feature>
<dbReference type="PANTHER" id="PTHR23343:SF4">
    <property type="entry name" value="ZONA PELLUCIDA SPERM-BINDING PROTEIN 2"/>
    <property type="match status" value="1"/>
</dbReference>
<evidence type="ECO:0000256" key="21">
    <source>
        <dbReference type="SAM" id="SignalP"/>
    </source>
</evidence>